<sequence>MNPATRPAPTSGATPVSRATWREVLAADPEAVASQAPEWVDALAPRGYTDATRLYALPGGRRGVLPLVARRRLGVPVSEESWPYGWAYGGLLVEGGELTEADCRIVLSDLAQRPAVLRSVVPNPLQGKVWSAAADSLGLPLQRVRYRSQVVDLEPGFDEIWEKRYKRQARNSVRKAEKFELEVRREDGAAASLPGRGISIFADLYAQSVDRWAEHRGQPLVIARRLAAHRDRAGQVAAVAKALGENCVVWSVLQEGRPVAVNVVLQRGRHALGWMCAMDTELARTTLATYLLHSVAIKDACEHGVRWFHMGESDSGSGPEHFKAYFGAFPVDYEVLRFERLPLSRTEKGLRVAYGKAGEATSAAKAKVAELRARRAGGPAATPEVADEPAAGKPDRAEPAAEKPASVKSGAEKPAAVKPAAAKPAAARPSVVEPAAPAAEKPGSGS</sequence>
<evidence type="ECO:0000256" key="1">
    <source>
        <dbReference type="SAM" id="MobiDB-lite"/>
    </source>
</evidence>
<dbReference type="EMBL" id="BAAAQK010000012">
    <property type="protein sequence ID" value="GAA1856435.1"/>
    <property type="molecule type" value="Genomic_DNA"/>
</dbReference>
<reference evidence="3 4" key="1">
    <citation type="journal article" date="2019" name="Int. J. Syst. Evol. Microbiol.">
        <title>The Global Catalogue of Microorganisms (GCM) 10K type strain sequencing project: providing services to taxonomists for standard genome sequencing and annotation.</title>
        <authorList>
            <consortium name="The Broad Institute Genomics Platform"/>
            <consortium name="The Broad Institute Genome Sequencing Center for Infectious Disease"/>
            <person name="Wu L."/>
            <person name="Ma J."/>
        </authorList>
    </citation>
    <scope>NUCLEOTIDE SEQUENCE [LARGE SCALE GENOMIC DNA]</scope>
    <source>
        <strain evidence="3 4">JCM 16009</strain>
    </source>
</reference>
<dbReference type="Gene3D" id="3.40.630.30">
    <property type="match status" value="1"/>
</dbReference>
<feature type="compositionally biased region" description="Low complexity" evidence="1">
    <location>
        <begin position="412"/>
        <end position="446"/>
    </location>
</feature>
<dbReference type="RefSeq" id="WP_344419220.1">
    <property type="nucleotide sequence ID" value="NZ_BAAAQK010000012.1"/>
</dbReference>
<keyword evidence="4" id="KW-1185">Reference proteome</keyword>
<evidence type="ECO:0000313" key="3">
    <source>
        <dbReference type="EMBL" id="GAA1856435.1"/>
    </source>
</evidence>
<dbReference type="InterPro" id="IPR038740">
    <property type="entry name" value="BioF2-like_GNAT_dom"/>
</dbReference>
<accession>A0ABN2N7L0</accession>
<dbReference type="InterPro" id="IPR016181">
    <property type="entry name" value="Acyl_CoA_acyltransferase"/>
</dbReference>
<organism evidence="3 4">
    <name type="scientific">Pseudonocardia ailaonensis</name>
    <dbReference type="NCBI Taxonomy" id="367279"/>
    <lineage>
        <taxon>Bacteria</taxon>
        <taxon>Bacillati</taxon>
        <taxon>Actinomycetota</taxon>
        <taxon>Actinomycetes</taxon>
        <taxon>Pseudonocardiales</taxon>
        <taxon>Pseudonocardiaceae</taxon>
        <taxon>Pseudonocardia</taxon>
    </lineage>
</organism>
<dbReference type="Pfam" id="PF13480">
    <property type="entry name" value="Acetyltransf_6"/>
    <property type="match status" value="1"/>
</dbReference>
<dbReference type="Proteomes" id="UP001500449">
    <property type="component" value="Unassembled WGS sequence"/>
</dbReference>
<dbReference type="SUPFAM" id="SSF55729">
    <property type="entry name" value="Acyl-CoA N-acyltransferases (Nat)"/>
    <property type="match status" value="1"/>
</dbReference>
<evidence type="ECO:0000259" key="2">
    <source>
        <dbReference type="Pfam" id="PF13480"/>
    </source>
</evidence>
<feature type="region of interest" description="Disordered" evidence="1">
    <location>
        <begin position="374"/>
        <end position="446"/>
    </location>
</feature>
<comment type="caution">
    <text evidence="3">The sequence shown here is derived from an EMBL/GenBank/DDBJ whole genome shotgun (WGS) entry which is preliminary data.</text>
</comment>
<gene>
    <name evidence="3" type="ORF">GCM10009836_40800</name>
</gene>
<feature type="domain" description="BioF2-like acetyltransferase" evidence="2">
    <location>
        <begin position="164"/>
        <end position="323"/>
    </location>
</feature>
<protein>
    <recommendedName>
        <fullName evidence="2">BioF2-like acetyltransferase domain-containing protein</fullName>
    </recommendedName>
</protein>
<proteinExistence type="predicted"/>
<name>A0ABN2N7L0_9PSEU</name>
<evidence type="ECO:0000313" key="4">
    <source>
        <dbReference type="Proteomes" id="UP001500449"/>
    </source>
</evidence>